<dbReference type="Proteomes" id="UP000184600">
    <property type="component" value="Unassembled WGS sequence"/>
</dbReference>
<dbReference type="STRING" id="1117707.VQ7734_00929"/>
<gene>
    <name evidence="2" type="ORF">VQ7734_00929</name>
</gene>
<evidence type="ECO:0000313" key="3">
    <source>
        <dbReference type="Proteomes" id="UP000184600"/>
    </source>
</evidence>
<dbReference type="EMBL" id="FRFG01000012">
    <property type="protein sequence ID" value="SHO55210.1"/>
    <property type="molecule type" value="Genomic_DNA"/>
</dbReference>
<evidence type="ECO:0000259" key="1">
    <source>
        <dbReference type="SMART" id="SM00953"/>
    </source>
</evidence>
<accession>A0A1M7YRH2</accession>
<proteinExistence type="predicted"/>
<feature type="domain" description="RES" evidence="1">
    <location>
        <begin position="13"/>
        <end position="138"/>
    </location>
</feature>
<organism evidence="2 3">
    <name type="scientific">Vibrio quintilis</name>
    <dbReference type="NCBI Taxonomy" id="1117707"/>
    <lineage>
        <taxon>Bacteria</taxon>
        <taxon>Pseudomonadati</taxon>
        <taxon>Pseudomonadota</taxon>
        <taxon>Gammaproteobacteria</taxon>
        <taxon>Vibrionales</taxon>
        <taxon>Vibrionaceae</taxon>
        <taxon>Vibrio</taxon>
    </lineage>
</organism>
<reference evidence="3" key="1">
    <citation type="submission" date="2016-12" db="EMBL/GenBank/DDBJ databases">
        <authorList>
            <person name="Rodrigo-Torres L."/>
            <person name="Arahal R.D."/>
            <person name="Lucena T."/>
        </authorList>
    </citation>
    <scope>NUCLEOTIDE SEQUENCE [LARGE SCALE GENOMIC DNA]</scope>
</reference>
<keyword evidence="3" id="KW-1185">Reference proteome</keyword>
<dbReference type="RefSeq" id="WP_073580108.1">
    <property type="nucleotide sequence ID" value="NZ_AP024897.1"/>
</dbReference>
<dbReference type="Pfam" id="PF08808">
    <property type="entry name" value="RES"/>
    <property type="match status" value="1"/>
</dbReference>
<name>A0A1M7YRH2_9VIBR</name>
<dbReference type="AlphaFoldDB" id="A0A1M7YRH2"/>
<dbReference type="SMART" id="SM00953">
    <property type="entry name" value="RES"/>
    <property type="match status" value="1"/>
</dbReference>
<protein>
    <submittedName>
        <fullName evidence="2">RES domain protein</fullName>
    </submittedName>
</protein>
<evidence type="ECO:0000313" key="2">
    <source>
        <dbReference type="EMBL" id="SHO55210.1"/>
    </source>
</evidence>
<sequence length="153" mass="17085">MELFRLSHADFAGLSGQGGLYGAGRWHEKGSLVCYTASSRSLCVLERLVHESMADMPSLVMMTIWIPDDVSVIRKSVKQLPAGWDSMPDAGAAKAVGQAFLKENQALLLQVPSVVVRDEYNYLINPRHPDAGQIQIVDTSPYYYDQRLQKIMR</sequence>
<dbReference type="OrthoDB" id="9789501at2"/>
<dbReference type="InterPro" id="IPR014914">
    <property type="entry name" value="RES_dom"/>
</dbReference>